<feature type="region of interest" description="Disordered" evidence="1">
    <location>
        <begin position="1"/>
        <end position="34"/>
    </location>
</feature>
<evidence type="ECO:0000256" key="1">
    <source>
        <dbReference type="SAM" id="MobiDB-lite"/>
    </source>
</evidence>
<reference evidence="2 3" key="1">
    <citation type="journal article" date="2013" name="PLoS Genet.">
        <title>Comparative genome structure, secondary metabolite, and effector coding capacity across Cochliobolus pathogens.</title>
        <authorList>
            <person name="Condon B.J."/>
            <person name="Leng Y."/>
            <person name="Wu D."/>
            <person name="Bushley K.E."/>
            <person name="Ohm R.A."/>
            <person name="Otillar R."/>
            <person name="Martin J."/>
            <person name="Schackwitz W."/>
            <person name="Grimwood J."/>
            <person name="MohdZainudin N."/>
            <person name="Xue C."/>
            <person name="Wang R."/>
            <person name="Manning V.A."/>
            <person name="Dhillon B."/>
            <person name="Tu Z.J."/>
            <person name="Steffenson B.J."/>
            <person name="Salamov A."/>
            <person name="Sun H."/>
            <person name="Lowry S."/>
            <person name="LaButti K."/>
            <person name="Han J."/>
            <person name="Copeland A."/>
            <person name="Lindquist E."/>
            <person name="Barry K."/>
            <person name="Schmutz J."/>
            <person name="Baker S.E."/>
            <person name="Ciuffetti L.M."/>
            <person name="Grigoriev I.V."/>
            <person name="Zhong S."/>
            <person name="Turgeon B.G."/>
        </authorList>
    </citation>
    <scope>NUCLEOTIDE SEQUENCE [LARGE SCALE GENOMIC DNA]</scope>
    <source>
        <strain evidence="2 3">ATCC 44560</strain>
    </source>
</reference>
<gene>
    <name evidence="2" type="ORF">COCMIDRAFT_22380</name>
</gene>
<dbReference type="KEGG" id="bor:COCMIDRAFT_22380"/>
<dbReference type="HOGENOM" id="CLU_2049277_0_0_1"/>
<evidence type="ECO:0000313" key="3">
    <source>
        <dbReference type="Proteomes" id="UP000054032"/>
    </source>
</evidence>
<protein>
    <submittedName>
        <fullName evidence="2">Uncharacterized protein</fullName>
    </submittedName>
</protein>
<dbReference type="EMBL" id="KI963926">
    <property type="protein sequence ID" value="EUC50049.1"/>
    <property type="molecule type" value="Genomic_DNA"/>
</dbReference>
<organism evidence="2 3">
    <name type="scientific">Bipolaris oryzae ATCC 44560</name>
    <dbReference type="NCBI Taxonomy" id="930090"/>
    <lineage>
        <taxon>Eukaryota</taxon>
        <taxon>Fungi</taxon>
        <taxon>Dikarya</taxon>
        <taxon>Ascomycota</taxon>
        <taxon>Pezizomycotina</taxon>
        <taxon>Dothideomycetes</taxon>
        <taxon>Pleosporomycetidae</taxon>
        <taxon>Pleosporales</taxon>
        <taxon>Pleosporineae</taxon>
        <taxon>Pleosporaceae</taxon>
        <taxon>Bipolaris</taxon>
    </lineage>
</organism>
<proteinExistence type="predicted"/>
<sequence>MRSDLLLERSNTSQCRADMQEPLKRSLDSSSRPAQRDVTLIALSVEFQKCSTKAISSPSGPTIAHCIPKFKCFVSVLQVDYKKSTSSQYHQSAPMTKAPWYLADFHTTTRSDLPHNILQP</sequence>
<evidence type="ECO:0000313" key="2">
    <source>
        <dbReference type="EMBL" id="EUC50049.1"/>
    </source>
</evidence>
<keyword evidence="3" id="KW-1185">Reference proteome</keyword>
<name>W6ZRC0_COCMI</name>
<dbReference type="AlphaFoldDB" id="W6ZRC0"/>
<dbReference type="GeneID" id="19120238"/>
<feature type="compositionally biased region" description="Basic and acidic residues" evidence="1">
    <location>
        <begin position="18"/>
        <end position="27"/>
    </location>
</feature>
<accession>W6ZRC0</accession>
<dbReference type="Proteomes" id="UP000054032">
    <property type="component" value="Unassembled WGS sequence"/>
</dbReference>
<dbReference type="RefSeq" id="XP_007683387.1">
    <property type="nucleotide sequence ID" value="XM_007685197.1"/>
</dbReference>